<keyword evidence="2" id="KW-0611">Plant defense</keyword>
<feature type="compositionally biased region" description="Basic and acidic residues" evidence="3">
    <location>
        <begin position="92"/>
        <end position="102"/>
    </location>
</feature>
<name>A0A5P1FBN8_ASPOF</name>
<accession>A0A5P1FBN8</accession>
<sequence>MEESNTASEEVSTSYLHPCSLLQCFLRACLGCFGFCDPSSDCFGFCDPSSDNGKQDQDDGHTIQPRSRRPPRTKPNPGPGAADEEESQLGLDQEKGILEVRSRGPAPPGVKSPPGGKTN</sequence>
<dbReference type="AlphaFoldDB" id="A0A5P1FBN8"/>
<comment type="similarity">
    <text evidence="1">Belongs to the brassicaceae elicitor peptide family.</text>
</comment>
<dbReference type="Gramene" id="ONK73950">
    <property type="protein sequence ID" value="ONK73950"/>
    <property type="gene ID" value="A4U43_C03F1260"/>
</dbReference>
<evidence type="ECO:0000256" key="3">
    <source>
        <dbReference type="SAM" id="MobiDB-lite"/>
    </source>
</evidence>
<dbReference type="InterPro" id="IPR035176">
    <property type="entry name" value="PEP"/>
</dbReference>
<dbReference type="GO" id="GO:0045087">
    <property type="term" value="P:innate immune response"/>
    <property type="evidence" value="ECO:0007669"/>
    <property type="project" value="InterPro"/>
</dbReference>
<dbReference type="Proteomes" id="UP000243459">
    <property type="component" value="Chromosome 3"/>
</dbReference>
<organism evidence="4 5">
    <name type="scientific">Asparagus officinalis</name>
    <name type="common">Garden asparagus</name>
    <dbReference type="NCBI Taxonomy" id="4686"/>
    <lineage>
        <taxon>Eukaryota</taxon>
        <taxon>Viridiplantae</taxon>
        <taxon>Streptophyta</taxon>
        <taxon>Embryophyta</taxon>
        <taxon>Tracheophyta</taxon>
        <taxon>Spermatophyta</taxon>
        <taxon>Magnoliopsida</taxon>
        <taxon>Liliopsida</taxon>
        <taxon>Asparagales</taxon>
        <taxon>Asparagaceae</taxon>
        <taxon>Asparagoideae</taxon>
        <taxon>Asparagus</taxon>
    </lineage>
</organism>
<evidence type="ECO:0000313" key="4">
    <source>
        <dbReference type="EMBL" id="ONK73950.1"/>
    </source>
</evidence>
<evidence type="ECO:0000313" key="5">
    <source>
        <dbReference type="Proteomes" id="UP000243459"/>
    </source>
</evidence>
<dbReference type="Pfam" id="PF17232">
    <property type="entry name" value="Pep1_7"/>
    <property type="match status" value="1"/>
</dbReference>
<evidence type="ECO:0000256" key="1">
    <source>
        <dbReference type="ARBA" id="ARBA00011021"/>
    </source>
</evidence>
<evidence type="ECO:0000256" key="2">
    <source>
        <dbReference type="ARBA" id="ARBA00022821"/>
    </source>
</evidence>
<reference evidence="5" key="1">
    <citation type="journal article" date="2017" name="Nat. Commun.">
        <title>The asparagus genome sheds light on the origin and evolution of a young Y chromosome.</title>
        <authorList>
            <person name="Harkess A."/>
            <person name="Zhou J."/>
            <person name="Xu C."/>
            <person name="Bowers J.E."/>
            <person name="Van der Hulst R."/>
            <person name="Ayyampalayam S."/>
            <person name="Mercati F."/>
            <person name="Riccardi P."/>
            <person name="McKain M.R."/>
            <person name="Kakrana A."/>
            <person name="Tang H."/>
            <person name="Ray J."/>
            <person name="Groenendijk J."/>
            <person name="Arikit S."/>
            <person name="Mathioni S.M."/>
            <person name="Nakano M."/>
            <person name="Shan H."/>
            <person name="Telgmann-Rauber A."/>
            <person name="Kanno A."/>
            <person name="Yue Z."/>
            <person name="Chen H."/>
            <person name="Li W."/>
            <person name="Chen Y."/>
            <person name="Xu X."/>
            <person name="Zhang Y."/>
            <person name="Luo S."/>
            <person name="Chen H."/>
            <person name="Gao J."/>
            <person name="Mao Z."/>
            <person name="Pires J.C."/>
            <person name="Luo M."/>
            <person name="Kudrna D."/>
            <person name="Wing R.A."/>
            <person name="Meyers B.C."/>
            <person name="Yi K."/>
            <person name="Kong H."/>
            <person name="Lavrijsen P."/>
            <person name="Sunseri F."/>
            <person name="Falavigna A."/>
            <person name="Ye Y."/>
            <person name="Leebens-Mack J.H."/>
            <person name="Chen G."/>
        </authorList>
    </citation>
    <scope>NUCLEOTIDE SEQUENCE [LARGE SCALE GENOMIC DNA]</scope>
    <source>
        <strain evidence="5">cv. DH0086</strain>
    </source>
</reference>
<gene>
    <name evidence="4" type="ORF">A4U43_C03F1260</name>
</gene>
<proteinExistence type="inferred from homology"/>
<protein>
    <submittedName>
        <fullName evidence="4">Uncharacterized protein</fullName>
    </submittedName>
</protein>
<dbReference type="EMBL" id="CM007383">
    <property type="protein sequence ID" value="ONK73950.1"/>
    <property type="molecule type" value="Genomic_DNA"/>
</dbReference>
<keyword evidence="5" id="KW-1185">Reference proteome</keyword>
<feature type="region of interest" description="Disordered" evidence="3">
    <location>
        <begin position="47"/>
        <end position="119"/>
    </location>
</feature>